<evidence type="ECO:0000256" key="5">
    <source>
        <dbReference type="ARBA" id="ARBA00022969"/>
    </source>
</evidence>
<evidence type="ECO:0000259" key="8">
    <source>
        <dbReference type="SMART" id="SM00644"/>
    </source>
</evidence>
<dbReference type="InterPro" id="IPR002502">
    <property type="entry name" value="Amidase_domain"/>
</dbReference>
<evidence type="ECO:0000256" key="2">
    <source>
        <dbReference type="ARBA" id="ARBA00007553"/>
    </source>
</evidence>
<dbReference type="SMART" id="SM00644">
    <property type="entry name" value="Ami_2"/>
    <property type="match status" value="1"/>
</dbReference>
<dbReference type="InterPro" id="IPR051206">
    <property type="entry name" value="NAMLAA_amidase_2"/>
</dbReference>
<dbReference type="GO" id="GO:0071555">
    <property type="term" value="P:cell wall organization"/>
    <property type="evidence" value="ECO:0007669"/>
    <property type="project" value="UniProtKB-KW"/>
</dbReference>
<dbReference type="CDD" id="cd06583">
    <property type="entry name" value="PGRP"/>
    <property type="match status" value="1"/>
</dbReference>
<keyword evidence="6" id="KW-0178">Competence</keyword>
<keyword evidence="4" id="KW-0378">Hydrolase</keyword>
<dbReference type="EC" id="3.5.1.28" evidence="3"/>
<dbReference type="Pfam" id="PF01510">
    <property type="entry name" value="Amidase_2"/>
    <property type="match status" value="1"/>
</dbReference>
<evidence type="ECO:0000256" key="3">
    <source>
        <dbReference type="ARBA" id="ARBA00011901"/>
    </source>
</evidence>
<evidence type="ECO:0000313" key="10">
    <source>
        <dbReference type="Proteomes" id="UP000243297"/>
    </source>
</evidence>
<dbReference type="GO" id="GO:0009253">
    <property type="term" value="P:peptidoglycan catabolic process"/>
    <property type="evidence" value="ECO:0007669"/>
    <property type="project" value="InterPro"/>
</dbReference>
<dbReference type="STRING" id="118967.SAMN02745191_1015"/>
<dbReference type="Proteomes" id="UP000243297">
    <property type="component" value="Unassembled WGS sequence"/>
</dbReference>
<evidence type="ECO:0000256" key="7">
    <source>
        <dbReference type="ARBA" id="ARBA00023316"/>
    </source>
</evidence>
<dbReference type="PANTHER" id="PTHR30417:SF11">
    <property type="entry name" value="N-ACETYLMURAMOYL-L-ALANINE AMIDASE XLYA"/>
    <property type="match status" value="1"/>
</dbReference>
<proteinExistence type="inferred from homology"/>
<gene>
    <name evidence="9" type="ORF">SAMN02745191_1015</name>
</gene>
<dbReference type="GO" id="GO:0009254">
    <property type="term" value="P:peptidoglycan turnover"/>
    <property type="evidence" value="ECO:0007669"/>
    <property type="project" value="TreeGrafter"/>
</dbReference>
<name>A0A1T4LS12_9FIRM</name>
<dbReference type="GO" id="GO:0008745">
    <property type="term" value="F:N-acetylmuramoyl-L-alanine amidase activity"/>
    <property type="evidence" value="ECO:0007669"/>
    <property type="project" value="UniProtKB-EC"/>
</dbReference>
<reference evidence="10" key="1">
    <citation type="submission" date="2017-02" db="EMBL/GenBank/DDBJ databases">
        <authorList>
            <person name="Varghese N."/>
            <person name="Submissions S."/>
        </authorList>
    </citation>
    <scope>NUCLEOTIDE SEQUENCE [LARGE SCALE GENOMIC DNA]</scope>
    <source>
        <strain evidence="10">ATCC 25662</strain>
    </source>
</reference>
<protein>
    <recommendedName>
        <fullName evidence="3">N-acetylmuramoyl-L-alanine amidase</fullName>
        <ecNumber evidence="3">3.5.1.28</ecNumber>
    </recommendedName>
</protein>
<dbReference type="Gene3D" id="3.40.80.10">
    <property type="entry name" value="Peptidoglycan recognition protein-like"/>
    <property type="match status" value="1"/>
</dbReference>
<accession>A0A1T4LS12</accession>
<comment type="similarity">
    <text evidence="2">Belongs to the N-acetylmuramoyl-L-alanine amidase 2 family.</text>
</comment>
<dbReference type="AlphaFoldDB" id="A0A1T4LS12"/>
<feature type="domain" description="N-acetylmuramoyl-L-alanine amidase" evidence="8">
    <location>
        <begin position="13"/>
        <end position="152"/>
    </location>
</feature>
<dbReference type="GO" id="GO:0030420">
    <property type="term" value="P:establishment of competence for transformation"/>
    <property type="evidence" value="ECO:0007669"/>
    <property type="project" value="UniProtKB-KW"/>
</dbReference>
<keyword evidence="10" id="KW-1185">Reference proteome</keyword>
<keyword evidence="7" id="KW-0961">Cell wall biogenesis/degradation</keyword>
<keyword evidence="5" id="KW-0749">Sporulation</keyword>
<dbReference type="InterPro" id="IPR036505">
    <property type="entry name" value="Amidase/PGRP_sf"/>
</dbReference>
<sequence>MEIIQQLISQDKYGLKCPYVLNPKYITIHNTGNNASAQNEINYMKKNLSNTSFHIAVDDKVAILGIPLNRNAWHAGDGSKGIGNRESIGIEICYSTDYSSDRHSKAFYNAIEVTKQLMIEFNIPIENVRQHYDWSKKNCPHRIRKEGTWKKFLSLCCEAESIETHEQKLKRIRVEKEGLYIREKVNGEIIGFIPENSFQDFDLIMFVKGIQSDGFQHCKVQGSWIYNGLSYENKIGDIQFDSRVYSIEESE</sequence>
<dbReference type="PANTHER" id="PTHR30417">
    <property type="entry name" value="N-ACETYLMURAMOYL-L-ALANINE AMIDASE AMID"/>
    <property type="match status" value="1"/>
</dbReference>
<evidence type="ECO:0000256" key="6">
    <source>
        <dbReference type="ARBA" id="ARBA00023287"/>
    </source>
</evidence>
<dbReference type="RefSeq" id="WP_078711439.1">
    <property type="nucleotide sequence ID" value="NZ_FUWY01000002.1"/>
</dbReference>
<evidence type="ECO:0000256" key="1">
    <source>
        <dbReference type="ARBA" id="ARBA00001561"/>
    </source>
</evidence>
<evidence type="ECO:0000313" key="9">
    <source>
        <dbReference type="EMBL" id="SJZ57475.1"/>
    </source>
</evidence>
<dbReference type="GO" id="GO:0030435">
    <property type="term" value="P:sporulation resulting in formation of a cellular spore"/>
    <property type="evidence" value="ECO:0007669"/>
    <property type="project" value="UniProtKB-KW"/>
</dbReference>
<comment type="catalytic activity">
    <reaction evidence="1">
        <text>Hydrolyzes the link between N-acetylmuramoyl residues and L-amino acid residues in certain cell-wall glycopeptides.</text>
        <dbReference type="EC" id="3.5.1.28"/>
    </reaction>
</comment>
<dbReference type="EMBL" id="FUWY01000002">
    <property type="protein sequence ID" value="SJZ57475.1"/>
    <property type="molecule type" value="Genomic_DNA"/>
</dbReference>
<dbReference type="SUPFAM" id="SSF55846">
    <property type="entry name" value="N-acetylmuramoyl-L-alanine amidase-like"/>
    <property type="match status" value="1"/>
</dbReference>
<organism evidence="9 10">
    <name type="scientific">Anaerorhabdus furcosa</name>
    <dbReference type="NCBI Taxonomy" id="118967"/>
    <lineage>
        <taxon>Bacteria</taxon>
        <taxon>Bacillati</taxon>
        <taxon>Bacillota</taxon>
        <taxon>Erysipelotrichia</taxon>
        <taxon>Erysipelotrichales</taxon>
        <taxon>Erysipelotrichaceae</taxon>
        <taxon>Anaerorhabdus</taxon>
    </lineage>
</organism>
<evidence type="ECO:0000256" key="4">
    <source>
        <dbReference type="ARBA" id="ARBA00022801"/>
    </source>
</evidence>